<reference evidence="1" key="1">
    <citation type="journal article" date="2015" name="PLoS ONE">
        <title>An Insight into the Sialome of the Lone Star Tick, Amblyomma americanum, with a Glimpse on Its Time Dependent Gene Expression.</title>
        <authorList>
            <person name="Karim S."/>
            <person name="Ribeiro J.M."/>
        </authorList>
    </citation>
    <scope>NUCLEOTIDE SEQUENCE</scope>
    <source>
        <tissue evidence="1">Salivary gland</tissue>
    </source>
</reference>
<accession>A0A0C9R435</accession>
<evidence type="ECO:0000313" key="1">
    <source>
        <dbReference type="EMBL" id="JAG91750.1"/>
    </source>
</evidence>
<proteinExistence type="evidence at transcript level"/>
<sequence>MKCMLCHILLALLCITSTYFCLLFVDVNADALGEQPPQMKRAVACSVQPQLRLKHLPGPTVAQTEPSRQRSLPKCDFPRHHSLVKEKRMTHSKKLCRKHWVAAAAH</sequence>
<organism evidence="1">
    <name type="scientific">Amblyomma americanum</name>
    <name type="common">Lone star tick</name>
    <dbReference type="NCBI Taxonomy" id="6943"/>
    <lineage>
        <taxon>Eukaryota</taxon>
        <taxon>Metazoa</taxon>
        <taxon>Ecdysozoa</taxon>
        <taxon>Arthropoda</taxon>
        <taxon>Chelicerata</taxon>
        <taxon>Arachnida</taxon>
        <taxon>Acari</taxon>
        <taxon>Parasitiformes</taxon>
        <taxon>Ixodida</taxon>
        <taxon>Ixodoidea</taxon>
        <taxon>Ixodidae</taxon>
        <taxon>Amblyomminae</taxon>
        <taxon>Amblyomma</taxon>
    </lineage>
</organism>
<dbReference type="EMBL" id="GBZX01000990">
    <property type="protein sequence ID" value="JAG91750.1"/>
    <property type="molecule type" value="mRNA"/>
</dbReference>
<name>A0A0C9R435_AMBAM</name>
<dbReference type="AlphaFoldDB" id="A0A0C9R435"/>
<protein>
    <submittedName>
        <fullName evidence="1">Putative secreted protein</fullName>
    </submittedName>
</protein>